<dbReference type="STRING" id="7719.ENSCINP00000003471"/>
<dbReference type="Ensembl" id="ENSCINT00000003471.3">
    <property type="protein sequence ID" value="ENSCINP00000003471.3"/>
    <property type="gene ID" value="ENSCING00000001720.3"/>
</dbReference>
<comment type="subunit">
    <text evidence="6">Component of the commander complex that is essential for endosomal recycling of transmembrane cargos; the commander complex is composed of the CCC subcomplex and the retriever subcomplex. Component of the heterotrimeric retriever complex consisting of VPS26C, VPS29 and VPS35L; within the complex interacts with VPS35L. Interacts with SNX17 (via C-terminus); the interaction is direct and associates SNX17 with the retriever complex. Interacts with SNX31; the interaction is direct.</text>
</comment>
<evidence type="ECO:0000256" key="1">
    <source>
        <dbReference type="ARBA" id="ARBA00004177"/>
    </source>
</evidence>
<dbReference type="InParanoid" id="F6TVY6"/>
<dbReference type="GO" id="GO:0005768">
    <property type="term" value="C:endosome"/>
    <property type="evidence" value="ECO:0000318"/>
    <property type="project" value="GO_Central"/>
</dbReference>
<dbReference type="Proteomes" id="UP000008144">
    <property type="component" value="Unassembled WGS sequence"/>
</dbReference>
<dbReference type="InterPro" id="IPR028934">
    <property type="entry name" value="Vps26-related"/>
</dbReference>
<dbReference type="RefSeq" id="XP_002122877.1">
    <property type="nucleotide sequence ID" value="XM_002122841.5"/>
</dbReference>
<comment type="similarity">
    <text evidence="2">Belongs to the VPS26 family.</text>
</comment>
<comment type="function">
    <text evidence="5">Component of the commander complex that is essential for endosomal recycling of transmembrane cargos; the commander complex is composed of the CCC subcomplex and the retriever subcomplex. Component of the retriever complex, which is a heterotrimeric complex related to retromer cargo-selective complex (CSC) and essential for retromer-independent retrieval and recycling of numerous cargos such as integrin alpha-5/beta-1 (ITGA5:ITGB1). The recruitment of the retriever complex to the endosomal membrane involves CCC and WASH complexes. In the endosomes, drives the retriever and recycling of NxxY-motif-containing cargo proteins by coupling to SNX17, a cargo essential for the homeostatic maintenance of numerous cell surface proteins associated with processes that include cell migration, cell adhesion, nutrient supply and cell signaling.</text>
</comment>
<evidence type="ECO:0000256" key="5">
    <source>
        <dbReference type="ARBA" id="ARBA00093280"/>
    </source>
</evidence>
<dbReference type="GO" id="GO:0006886">
    <property type="term" value="P:intracellular protein transport"/>
    <property type="evidence" value="ECO:0000318"/>
    <property type="project" value="GO_Central"/>
</dbReference>
<proteinExistence type="inferred from homology"/>
<dbReference type="HOGENOM" id="CLU_056829_0_0_1"/>
<gene>
    <name evidence="7" type="primary">LOC100186572</name>
</gene>
<dbReference type="AlphaFoldDB" id="F6TVY6"/>
<sequence length="296" mass="33080">MATIEIKLNRPNKVYHEGETVTGAIIVESKTSLAYQSVSLIAEGVAALTLSAKSVGRLESMYNSVKPISLFGHSIELARQGKIPAGTKSFPFEIPLKPHGSIKWLLETYRGVYISVQYNIKCLLKRPLLNKDLTKETEIYIEYKSGDRANNKPIKFNINPNSIKNANSQAEIPRFSVRGRLDSSVCCLTKPMTGELVVEASENPIRSIELQLMRVETVGSPDGFAKEATEIQNIEIGCGDVCRGLSIPIFMIFPRMFACPTVDTPNFKIEFELNIVIVFEDDRMISENFPIKLTRF</sequence>
<dbReference type="GeneID" id="100186572"/>
<reference evidence="7" key="2">
    <citation type="submission" date="2025-08" db="UniProtKB">
        <authorList>
            <consortium name="Ensembl"/>
        </authorList>
    </citation>
    <scope>IDENTIFICATION</scope>
</reference>
<name>F6TVY6_CIOIN</name>
<accession>F6TVY6</accession>
<dbReference type="KEGG" id="cin:100186572"/>
<dbReference type="OrthoDB" id="10263384at2759"/>
<keyword evidence="3" id="KW-0967">Endosome</keyword>
<evidence type="ECO:0000256" key="6">
    <source>
        <dbReference type="ARBA" id="ARBA00093474"/>
    </source>
</evidence>
<evidence type="ECO:0000256" key="2">
    <source>
        <dbReference type="ARBA" id="ARBA00009100"/>
    </source>
</evidence>
<organism evidence="7 8">
    <name type="scientific">Ciona intestinalis</name>
    <name type="common">Transparent sea squirt</name>
    <name type="synonym">Ascidia intestinalis</name>
    <dbReference type="NCBI Taxonomy" id="7719"/>
    <lineage>
        <taxon>Eukaryota</taxon>
        <taxon>Metazoa</taxon>
        <taxon>Chordata</taxon>
        <taxon>Tunicata</taxon>
        <taxon>Ascidiacea</taxon>
        <taxon>Phlebobranchia</taxon>
        <taxon>Cionidae</taxon>
        <taxon>Ciona</taxon>
    </lineage>
</organism>
<dbReference type="GeneTree" id="ENSGT00950000183064"/>
<reference evidence="7" key="3">
    <citation type="submission" date="2025-09" db="UniProtKB">
        <authorList>
            <consortium name="Ensembl"/>
        </authorList>
    </citation>
    <scope>IDENTIFICATION</scope>
</reference>
<dbReference type="OMA" id="CVTMPIT"/>
<evidence type="ECO:0000256" key="3">
    <source>
        <dbReference type="ARBA" id="ARBA00022753"/>
    </source>
</evidence>
<dbReference type="InterPro" id="IPR014756">
    <property type="entry name" value="Ig_E-set"/>
</dbReference>
<protein>
    <recommendedName>
        <fullName evidence="4">Vacuolar protein sorting-associated protein 26C</fullName>
    </recommendedName>
</protein>
<dbReference type="FunFam" id="2.60.40.640:FF:000009">
    <property type="entry name" value="Down syndrome critical region protein 3"/>
    <property type="match status" value="1"/>
</dbReference>
<dbReference type="Pfam" id="PF03643">
    <property type="entry name" value="Vps26"/>
    <property type="match status" value="1"/>
</dbReference>
<evidence type="ECO:0000313" key="7">
    <source>
        <dbReference type="Ensembl" id="ENSCINP00000003471.3"/>
    </source>
</evidence>
<reference evidence="8" key="1">
    <citation type="journal article" date="2002" name="Science">
        <title>The draft genome of Ciona intestinalis: insights into chordate and vertebrate origins.</title>
        <authorList>
            <person name="Dehal P."/>
            <person name="Satou Y."/>
            <person name="Campbell R.K."/>
            <person name="Chapman J."/>
            <person name="Degnan B."/>
            <person name="De Tomaso A."/>
            <person name="Davidson B."/>
            <person name="Di Gregorio A."/>
            <person name="Gelpke M."/>
            <person name="Goodstein D.M."/>
            <person name="Harafuji N."/>
            <person name="Hastings K.E."/>
            <person name="Ho I."/>
            <person name="Hotta K."/>
            <person name="Huang W."/>
            <person name="Kawashima T."/>
            <person name="Lemaire P."/>
            <person name="Martinez D."/>
            <person name="Meinertzhagen I.A."/>
            <person name="Necula S."/>
            <person name="Nonaka M."/>
            <person name="Putnam N."/>
            <person name="Rash S."/>
            <person name="Saiga H."/>
            <person name="Satake M."/>
            <person name="Terry A."/>
            <person name="Yamada L."/>
            <person name="Wang H.G."/>
            <person name="Awazu S."/>
            <person name="Azumi K."/>
            <person name="Boore J."/>
            <person name="Branno M."/>
            <person name="Chin-Bow S."/>
            <person name="DeSantis R."/>
            <person name="Doyle S."/>
            <person name="Francino P."/>
            <person name="Keys D.N."/>
            <person name="Haga S."/>
            <person name="Hayashi H."/>
            <person name="Hino K."/>
            <person name="Imai K.S."/>
            <person name="Inaba K."/>
            <person name="Kano S."/>
            <person name="Kobayashi K."/>
            <person name="Kobayashi M."/>
            <person name="Lee B.I."/>
            <person name="Makabe K.W."/>
            <person name="Manohar C."/>
            <person name="Matassi G."/>
            <person name="Medina M."/>
            <person name="Mochizuki Y."/>
            <person name="Mount S."/>
            <person name="Morishita T."/>
            <person name="Miura S."/>
            <person name="Nakayama A."/>
            <person name="Nishizaka S."/>
            <person name="Nomoto H."/>
            <person name="Ohta F."/>
            <person name="Oishi K."/>
            <person name="Rigoutsos I."/>
            <person name="Sano M."/>
            <person name="Sasaki A."/>
            <person name="Sasakura Y."/>
            <person name="Shoguchi E."/>
            <person name="Shin-i T."/>
            <person name="Spagnuolo A."/>
            <person name="Stainier D."/>
            <person name="Suzuki M.M."/>
            <person name="Tassy O."/>
            <person name="Takatori N."/>
            <person name="Tokuoka M."/>
            <person name="Yagi K."/>
            <person name="Yoshizaki F."/>
            <person name="Wada S."/>
            <person name="Zhang C."/>
            <person name="Hyatt P.D."/>
            <person name="Larimer F."/>
            <person name="Detter C."/>
            <person name="Doggett N."/>
            <person name="Glavina T."/>
            <person name="Hawkins T."/>
            <person name="Richardson P."/>
            <person name="Lucas S."/>
            <person name="Kohara Y."/>
            <person name="Levine M."/>
            <person name="Satoh N."/>
            <person name="Rokhsar D.S."/>
        </authorList>
    </citation>
    <scope>NUCLEOTIDE SEQUENCE [LARGE SCALE GENOMIC DNA]</scope>
</reference>
<comment type="subcellular location">
    <subcellularLocation>
        <location evidence="1">Endosome</location>
    </subcellularLocation>
</comment>
<dbReference type="PANTHER" id="PTHR12233">
    <property type="entry name" value="VACUOLAR PROTEIN SORTING 26 RELATED"/>
    <property type="match status" value="1"/>
</dbReference>
<dbReference type="FunCoup" id="F6TVY6">
    <property type="interactions" value="333"/>
</dbReference>
<dbReference type="InterPro" id="IPR014752">
    <property type="entry name" value="Arrestin-like_C"/>
</dbReference>
<dbReference type="FunFam" id="2.60.40.640:FF:000024">
    <property type="entry name" value="Down syndrome critical region protein 3"/>
    <property type="match status" value="1"/>
</dbReference>
<evidence type="ECO:0000256" key="4">
    <source>
        <dbReference type="ARBA" id="ARBA00067597"/>
    </source>
</evidence>
<keyword evidence="8" id="KW-1185">Reference proteome</keyword>
<dbReference type="SUPFAM" id="SSF81296">
    <property type="entry name" value="E set domains"/>
    <property type="match status" value="1"/>
</dbReference>
<evidence type="ECO:0000313" key="8">
    <source>
        <dbReference type="Proteomes" id="UP000008144"/>
    </source>
</evidence>
<dbReference type="Gene3D" id="2.60.40.640">
    <property type="match status" value="2"/>
</dbReference>
<accession>A0A1W2WA22</accession>